<dbReference type="Proteomes" id="UP000029644">
    <property type="component" value="Unassembled WGS sequence"/>
</dbReference>
<reference evidence="4 7" key="2">
    <citation type="submission" date="2019-03" db="EMBL/GenBank/DDBJ databases">
        <title>Genomic Encyclopedia of Type Strains, Phase III (KMG-III): the genomes of soil and plant-associated and newly described type strains.</title>
        <authorList>
            <person name="Whitman W."/>
        </authorList>
    </citation>
    <scope>NUCLEOTIDE SEQUENCE [LARGE SCALE GENOMIC DNA]</scope>
    <source>
        <strain evidence="4 7">CECT 8301</strain>
    </source>
</reference>
<dbReference type="RefSeq" id="WP_042497845.1">
    <property type="nucleotide sequence ID" value="NZ_BBNQ01000018.1"/>
</dbReference>
<organism evidence="2 6">
    <name type="scientific">Algibacter lectus</name>
    <dbReference type="NCBI Taxonomy" id="221126"/>
    <lineage>
        <taxon>Bacteria</taxon>
        <taxon>Pseudomonadati</taxon>
        <taxon>Bacteroidota</taxon>
        <taxon>Flavobacteriia</taxon>
        <taxon>Flavobacteriales</taxon>
        <taxon>Flavobacteriaceae</taxon>
        <taxon>Algibacter</taxon>
    </lineage>
</organism>
<accession>A0A4R8M994</accession>
<name>A0A090WA84_9FLAO</name>
<evidence type="ECO:0000313" key="6">
    <source>
        <dbReference type="Proteomes" id="UP000029644"/>
    </source>
</evidence>
<reference evidence="5 6" key="1">
    <citation type="journal article" date="2014" name="Genome Announc.">
        <title>Draft Genome Sequences of Marine Flavobacterium Algibacter lectus Strains SS8 and NR4.</title>
        <authorList>
            <person name="Takatani N."/>
            <person name="Nakanishi M."/>
            <person name="Meirelles P."/>
            <person name="Mino S."/>
            <person name="Suda W."/>
            <person name="Oshima K."/>
            <person name="Hattori M."/>
            <person name="Ohkuma M."/>
            <person name="Hosokawa M."/>
            <person name="Miyashita K."/>
            <person name="Thompson F.L."/>
            <person name="Niwa A."/>
            <person name="Sawabe T."/>
            <person name="Sawabe T."/>
        </authorList>
    </citation>
    <scope>NUCLEOTIDE SEQUENCE [LARGE SCALE GENOMIC DNA]</scope>
    <source>
        <strain evidence="3">JCM 19274</strain>
        <strain evidence="2 6">JCM 19300</strain>
        <strain evidence="5">JCM19274</strain>
    </source>
</reference>
<protein>
    <submittedName>
        <fullName evidence="4">Uncharacterized protein DUF4369</fullName>
    </submittedName>
</protein>
<evidence type="ECO:0000313" key="3">
    <source>
        <dbReference type="EMBL" id="GAL79819.1"/>
    </source>
</evidence>
<evidence type="ECO:0000313" key="2">
    <source>
        <dbReference type="EMBL" id="GAL64427.1"/>
    </source>
</evidence>
<gene>
    <name evidence="4" type="ORF">DFQ06_3176</name>
    <name evidence="3" type="ORF">JCM19274_2491</name>
    <name evidence="2" type="ORF">JCM19300_564</name>
</gene>
<accession>A0A090WA84</accession>
<sequence length="233" mass="26540">MNRVLVLLLVCLLVSCGEEQHDLTVKGHIDGLKKGTVYLKKVKDSTLINVDSLVISGNPNFELHSTLESPEVFFLFLDKNSKREDGISFFADKGITEINTSLKNFMYDAKITGSEQQKVMEDYKTMISRFNDRNLDLIKEKFDAQIAGDTTKLKSLEKQYSTILKRRYLFTVNFALNNKDSEVAPYLALTEIYNAKTSLLDTINVSLTDKVKASKYGKELQRFLDEIKAVEKE</sequence>
<keyword evidence="7" id="KW-1185">Reference proteome</keyword>
<dbReference type="PROSITE" id="PS51257">
    <property type="entry name" value="PROKAR_LIPOPROTEIN"/>
    <property type="match status" value="1"/>
</dbReference>
<comment type="caution">
    <text evidence="2">The sequence shown here is derived from an EMBL/GenBank/DDBJ whole genome shotgun (WGS) entry which is preliminary data.</text>
</comment>
<evidence type="ECO:0000313" key="5">
    <source>
        <dbReference type="Proteomes" id="UP000029643"/>
    </source>
</evidence>
<feature type="domain" description="DUF4369" evidence="1">
    <location>
        <begin position="24"/>
        <end position="120"/>
    </location>
</feature>
<dbReference type="Proteomes" id="UP000029643">
    <property type="component" value="Unassembled WGS sequence"/>
</dbReference>
<dbReference type="EMBL" id="BBNQ01000018">
    <property type="protein sequence ID" value="GAL64427.1"/>
    <property type="molecule type" value="Genomic_DNA"/>
</dbReference>
<dbReference type="Pfam" id="PF14289">
    <property type="entry name" value="DUF4369"/>
    <property type="match status" value="1"/>
</dbReference>
<dbReference type="Proteomes" id="UP000294824">
    <property type="component" value="Unassembled WGS sequence"/>
</dbReference>
<proteinExistence type="predicted"/>
<dbReference type="EMBL" id="SORL01000011">
    <property type="protein sequence ID" value="TDY60597.1"/>
    <property type="molecule type" value="Genomic_DNA"/>
</dbReference>
<evidence type="ECO:0000313" key="7">
    <source>
        <dbReference type="Proteomes" id="UP000294824"/>
    </source>
</evidence>
<dbReference type="AlphaFoldDB" id="A0A090WA84"/>
<dbReference type="OrthoDB" id="1143206at2"/>
<evidence type="ECO:0000313" key="4">
    <source>
        <dbReference type="EMBL" id="TDY60597.1"/>
    </source>
</evidence>
<evidence type="ECO:0000259" key="1">
    <source>
        <dbReference type="Pfam" id="PF14289"/>
    </source>
</evidence>
<dbReference type="InterPro" id="IPR025380">
    <property type="entry name" value="DUF4369"/>
</dbReference>
<dbReference type="EMBL" id="BBNU01000008">
    <property type="protein sequence ID" value="GAL79819.1"/>
    <property type="molecule type" value="Genomic_DNA"/>
</dbReference>
<dbReference type="STRING" id="221126.SAMN04489722_1079"/>